<dbReference type="AlphaFoldDB" id="A0AA41VMT5"/>
<proteinExistence type="predicted"/>
<name>A0AA41VMT5_PAPNU</name>
<organism evidence="2 3">
    <name type="scientific">Papaver nudicaule</name>
    <name type="common">Iceland poppy</name>
    <dbReference type="NCBI Taxonomy" id="74823"/>
    <lineage>
        <taxon>Eukaryota</taxon>
        <taxon>Viridiplantae</taxon>
        <taxon>Streptophyta</taxon>
        <taxon>Embryophyta</taxon>
        <taxon>Tracheophyta</taxon>
        <taxon>Spermatophyta</taxon>
        <taxon>Magnoliopsida</taxon>
        <taxon>Ranunculales</taxon>
        <taxon>Papaveraceae</taxon>
        <taxon>Papaveroideae</taxon>
        <taxon>Papaver</taxon>
    </lineage>
</organism>
<feature type="compositionally biased region" description="Basic and acidic residues" evidence="1">
    <location>
        <begin position="18"/>
        <end position="36"/>
    </location>
</feature>
<comment type="caution">
    <text evidence="2">The sequence shown here is derived from an EMBL/GenBank/DDBJ whole genome shotgun (WGS) entry which is preliminary data.</text>
</comment>
<gene>
    <name evidence="2" type="ORF">MKW94_010214</name>
</gene>
<dbReference type="EMBL" id="JAJJMA010254935">
    <property type="protein sequence ID" value="MCL7044162.1"/>
    <property type="molecule type" value="Genomic_DNA"/>
</dbReference>
<accession>A0AA41VMT5</accession>
<feature type="region of interest" description="Disordered" evidence="1">
    <location>
        <begin position="1"/>
        <end position="44"/>
    </location>
</feature>
<evidence type="ECO:0000313" key="3">
    <source>
        <dbReference type="Proteomes" id="UP001177140"/>
    </source>
</evidence>
<reference evidence="2" key="1">
    <citation type="submission" date="2022-03" db="EMBL/GenBank/DDBJ databases">
        <title>A functionally conserved STORR gene fusion in Papaver species that diverged 16.8 million years ago.</title>
        <authorList>
            <person name="Catania T."/>
        </authorList>
    </citation>
    <scope>NUCLEOTIDE SEQUENCE</scope>
    <source>
        <strain evidence="2">S-191538</strain>
    </source>
</reference>
<evidence type="ECO:0000256" key="1">
    <source>
        <dbReference type="SAM" id="MobiDB-lite"/>
    </source>
</evidence>
<dbReference type="Proteomes" id="UP001177140">
    <property type="component" value="Unassembled WGS sequence"/>
</dbReference>
<keyword evidence="3" id="KW-1185">Reference proteome</keyword>
<sequence length="87" mass="9997">MDSSQGNNLGFPPRRSPRIIEQEKIRASQREREAKKNRSNPKNVVPLISIGKQELLQQPNNSLLQAKIKHMIMEQKQIQVVSDEPIN</sequence>
<protein>
    <submittedName>
        <fullName evidence="2">Uncharacterized protein</fullName>
    </submittedName>
</protein>
<evidence type="ECO:0000313" key="2">
    <source>
        <dbReference type="EMBL" id="MCL7044162.1"/>
    </source>
</evidence>